<dbReference type="Proteomes" id="UP000092460">
    <property type="component" value="Unassembled WGS sequence"/>
</dbReference>
<dbReference type="EnsemblMetazoa" id="GPPI036420-RA">
    <property type="protein sequence ID" value="GPPI036420-PA"/>
    <property type="gene ID" value="GPPI036420"/>
</dbReference>
<dbReference type="EMBL" id="JXJN01017941">
    <property type="status" value="NOT_ANNOTATED_CDS"/>
    <property type="molecule type" value="Genomic_DNA"/>
</dbReference>
<dbReference type="VEuPathDB" id="VectorBase:GPPI036420"/>
<evidence type="ECO:0000313" key="2">
    <source>
        <dbReference type="Proteomes" id="UP000092460"/>
    </source>
</evidence>
<accession>A0A1B0BPG7</accession>
<organism evidence="1 2">
    <name type="scientific">Glossina palpalis gambiensis</name>
    <dbReference type="NCBI Taxonomy" id="67801"/>
    <lineage>
        <taxon>Eukaryota</taxon>
        <taxon>Metazoa</taxon>
        <taxon>Ecdysozoa</taxon>
        <taxon>Arthropoda</taxon>
        <taxon>Hexapoda</taxon>
        <taxon>Insecta</taxon>
        <taxon>Pterygota</taxon>
        <taxon>Neoptera</taxon>
        <taxon>Endopterygota</taxon>
        <taxon>Diptera</taxon>
        <taxon>Brachycera</taxon>
        <taxon>Muscomorpha</taxon>
        <taxon>Hippoboscoidea</taxon>
        <taxon>Glossinidae</taxon>
        <taxon>Glossina</taxon>
    </lineage>
</organism>
<dbReference type="EMBL" id="JXJN01017940">
    <property type="status" value="NOT_ANNOTATED_CDS"/>
    <property type="molecule type" value="Genomic_DNA"/>
</dbReference>
<dbReference type="AlphaFoldDB" id="A0A1B0BPG7"/>
<name>A0A1B0BPG7_9MUSC</name>
<keyword evidence="2" id="KW-1185">Reference proteome</keyword>
<protein>
    <submittedName>
        <fullName evidence="1">Uncharacterized protein</fullName>
    </submittedName>
</protein>
<reference evidence="1" key="2">
    <citation type="submission" date="2020-05" db="UniProtKB">
        <authorList>
            <consortium name="EnsemblMetazoa"/>
        </authorList>
    </citation>
    <scope>IDENTIFICATION</scope>
    <source>
        <strain evidence="1">IAEA</strain>
    </source>
</reference>
<reference evidence="2" key="1">
    <citation type="submission" date="2015-01" db="EMBL/GenBank/DDBJ databases">
        <authorList>
            <person name="Aksoy S."/>
            <person name="Warren W."/>
            <person name="Wilson R.K."/>
        </authorList>
    </citation>
    <scope>NUCLEOTIDE SEQUENCE [LARGE SCALE GENOMIC DNA]</scope>
    <source>
        <strain evidence="2">IAEA</strain>
    </source>
</reference>
<proteinExistence type="predicted"/>
<evidence type="ECO:0000313" key="1">
    <source>
        <dbReference type="EnsemblMetazoa" id="GPPI036420-PA"/>
    </source>
</evidence>
<sequence length="103" mass="11867">MEIQTWPQSTCVMRNRTSERTHCASALQASKVEHYVVGFYDMYKQHTAIDVYMKDEHLPCMLLSKPQMIDDNSNRICMRNAAKGRGYKEKVPVLDQISGQSKP</sequence>